<evidence type="ECO:0000313" key="2">
    <source>
        <dbReference type="Proteomes" id="UP000694386"/>
    </source>
</evidence>
<dbReference type="GeneTree" id="ENSGT00940000162140"/>
<dbReference type="Ensembl" id="ENSCGRT00001013334.1">
    <property type="protein sequence ID" value="ENSCGRP00001009153.1"/>
    <property type="gene ID" value="ENSCGRG00001011298.1"/>
</dbReference>
<organism evidence="1 2">
    <name type="scientific">Cricetulus griseus</name>
    <name type="common">Chinese hamster</name>
    <name type="synonym">Cricetulus barabensis griseus</name>
    <dbReference type="NCBI Taxonomy" id="10029"/>
    <lineage>
        <taxon>Eukaryota</taxon>
        <taxon>Metazoa</taxon>
        <taxon>Chordata</taxon>
        <taxon>Craniata</taxon>
        <taxon>Vertebrata</taxon>
        <taxon>Euteleostomi</taxon>
        <taxon>Mammalia</taxon>
        <taxon>Eutheria</taxon>
        <taxon>Euarchontoglires</taxon>
        <taxon>Glires</taxon>
        <taxon>Rodentia</taxon>
        <taxon>Myomorpha</taxon>
        <taxon>Muroidea</taxon>
        <taxon>Cricetidae</taxon>
        <taxon>Cricetinae</taxon>
        <taxon>Cricetulus</taxon>
    </lineage>
</organism>
<reference evidence="4" key="3">
    <citation type="submission" date="2025-04" db="UniProtKB">
        <authorList>
            <consortium name="RefSeq"/>
        </authorList>
    </citation>
    <scope>IDENTIFICATION</scope>
    <source>
        <strain evidence="4">17A/GY</strain>
        <tissue evidence="4">Liver</tissue>
    </source>
</reference>
<proteinExistence type="predicted"/>
<dbReference type="Proteomes" id="UP001108280">
    <property type="component" value="Chromosome 8"/>
</dbReference>
<sequence length="83" mass="9512">MQDEDGYITLNIKPRKPTLSSAVTQQRYPLAEKESLSATLQQLAKKFCQELIKQSELKTKNTAGIPHKQDYFCPLDWIITSEL</sequence>
<dbReference type="RefSeq" id="XP_035316234.1">
    <property type="nucleotide sequence ID" value="XM_035460343.1"/>
</dbReference>
<gene>
    <name evidence="1 4" type="primary">LOC100770085</name>
</gene>
<dbReference type="GeneID" id="100770085"/>
<name>A0A8C2LVE6_CRIGR</name>
<accession>A0A8C2LVE6</accession>
<evidence type="ECO:0000313" key="4">
    <source>
        <dbReference type="RefSeq" id="XP_035304346.1"/>
    </source>
</evidence>
<evidence type="ECO:0000313" key="1">
    <source>
        <dbReference type="Ensembl" id="ENSCGRP00001009153.1"/>
    </source>
</evidence>
<reference evidence="3" key="2">
    <citation type="journal article" date="2020" name="Biotechnol. Bioeng.">
        <title>Chromosome-scale scaffolds for the Chinese hamster reference genome assembly to facilitate the study of the CHO epigenome.</title>
        <authorList>
            <person name="Hilliard W."/>
            <person name="MacDonald M."/>
            <person name="Lee K.H."/>
        </authorList>
    </citation>
    <scope>NUCLEOTIDE SEQUENCE [LARGE SCALE GENOMIC DNA]</scope>
    <source>
        <strain evidence="3">17A/GY</strain>
    </source>
</reference>
<reference evidence="3" key="1">
    <citation type="journal article" date="2018" name="Biotechnol. Bioeng.">
        <title>A reference genome of the Chinese hamster based on a hybrid assembly strategy.</title>
        <authorList>
            <person name="Rupp O."/>
            <person name="MacDonald M.L."/>
            <person name="Li S."/>
            <person name="Dhiman H."/>
            <person name="Polson S."/>
            <person name="Griep S."/>
            <person name="Heffner K."/>
            <person name="Hernandez I."/>
            <person name="Brinkrolf K."/>
            <person name="Jadhav V."/>
            <person name="Samoudi M."/>
            <person name="Hao H."/>
            <person name="Kingham B."/>
            <person name="Goesmann A."/>
            <person name="Betenbaugh M.J."/>
            <person name="Lewis N.E."/>
            <person name="Borth N."/>
            <person name="Lee K.H."/>
        </authorList>
    </citation>
    <scope>NUCLEOTIDE SEQUENCE [LARGE SCALE GENOMIC DNA]</scope>
    <source>
        <strain evidence="3">17A/GY</strain>
    </source>
</reference>
<dbReference type="RefSeq" id="XP_035304346.1">
    <property type="nucleotide sequence ID" value="XM_035448455.1"/>
</dbReference>
<reference evidence="1" key="4">
    <citation type="submission" date="2025-05" db="UniProtKB">
        <authorList>
            <consortium name="Ensembl"/>
        </authorList>
    </citation>
    <scope>IDENTIFICATION</scope>
</reference>
<keyword evidence="3" id="KW-1185">Reference proteome</keyword>
<dbReference type="Proteomes" id="UP000694386">
    <property type="component" value="Unplaced"/>
</dbReference>
<dbReference type="AlphaFoldDB" id="A0A8C2LVE6"/>
<protein>
    <submittedName>
        <fullName evidence="4">C-type lectin domain family 1 member B isoform X3</fullName>
    </submittedName>
    <submittedName>
        <fullName evidence="1">C-type lectin domain family 1, member b</fullName>
    </submittedName>
</protein>
<evidence type="ECO:0000313" key="3">
    <source>
        <dbReference type="Proteomes" id="UP001108280"/>
    </source>
</evidence>